<evidence type="ECO:0000256" key="2">
    <source>
        <dbReference type="ARBA" id="ARBA00006490"/>
    </source>
</evidence>
<dbReference type="GO" id="GO:0031071">
    <property type="term" value="F:cysteine desulfurase activity"/>
    <property type="evidence" value="ECO:0007669"/>
    <property type="project" value="UniProtKB-EC"/>
</dbReference>
<comment type="caution">
    <text evidence="6">The sequence shown here is derived from an EMBL/GenBank/DDBJ whole genome shotgun (WGS) entry which is preliminary data.</text>
</comment>
<comment type="catalytic activity">
    <reaction evidence="4">
        <text>(sulfur carrier)-H + L-cysteine = (sulfur carrier)-SH + L-alanine</text>
        <dbReference type="Rhea" id="RHEA:43892"/>
        <dbReference type="Rhea" id="RHEA-COMP:14737"/>
        <dbReference type="Rhea" id="RHEA-COMP:14739"/>
        <dbReference type="ChEBI" id="CHEBI:29917"/>
        <dbReference type="ChEBI" id="CHEBI:35235"/>
        <dbReference type="ChEBI" id="CHEBI:57972"/>
        <dbReference type="ChEBI" id="CHEBI:64428"/>
        <dbReference type="EC" id="2.8.1.7"/>
    </reaction>
</comment>
<keyword evidence="3" id="KW-0663">Pyridoxal phosphate</keyword>
<feature type="domain" description="Aminotransferase class V" evidence="5">
    <location>
        <begin position="110"/>
        <end position="353"/>
    </location>
</feature>
<keyword evidence="6" id="KW-0808">Transferase</keyword>
<evidence type="ECO:0000313" key="6">
    <source>
        <dbReference type="EMBL" id="NBR93259.1"/>
    </source>
</evidence>
<evidence type="ECO:0000256" key="1">
    <source>
        <dbReference type="ARBA" id="ARBA00001933"/>
    </source>
</evidence>
<comment type="similarity">
    <text evidence="2">Belongs to the class-V pyridoxal-phosphate-dependent aminotransferase family. NifS/IscS subfamily.</text>
</comment>
<dbReference type="Pfam" id="PF00266">
    <property type="entry name" value="Aminotran_5"/>
    <property type="match status" value="1"/>
</dbReference>
<keyword evidence="6" id="KW-0032">Aminotransferase</keyword>
<evidence type="ECO:0000256" key="3">
    <source>
        <dbReference type="ARBA" id="ARBA00022898"/>
    </source>
</evidence>
<organism evidence="6 7">
    <name type="scientific">Candidatus Fonsibacter lacus</name>
    <dbReference type="NCBI Taxonomy" id="2576439"/>
    <lineage>
        <taxon>Bacteria</taxon>
        <taxon>Pseudomonadati</taxon>
        <taxon>Pseudomonadota</taxon>
        <taxon>Alphaproteobacteria</taxon>
        <taxon>Candidatus Pelagibacterales</taxon>
        <taxon>Candidatus Pelagibacterales incertae sedis</taxon>
        <taxon>Candidatus Fonsibacter</taxon>
    </lineage>
</organism>
<comment type="cofactor">
    <cofactor evidence="1">
        <name>pyridoxal 5'-phosphate</name>
        <dbReference type="ChEBI" id="CHEBI:597326"/>
    </cofactor>
</comment>
<dbReference type="PANTHER" id="PTHR11601:SF34">
    <property type="entry name" value="CYSTEINE DESULFURASE"/>
    <property type="match status" value="1"/>
</dbReference>
<sequence length="370" mass="39271">MALITAGTFDGERPLHPAGMRVLLAAFERGWAHPDGLGEASSQSRHLLNSAREEIAAALGVMPGEVEFWGEPALISPMAILGAPNFSHGNFVAGATERQDILAMGARAHSMSIIPVSHEGLIDRDLFLEAIESNSTVALQAANGETGIRQDLADLSALTGSLNAQLHLDYSAAGPLVKLPTYWSTADFPAKSWDGPSGIGIMLIHREHRWVNPLTTAIARRSPASYSLPLVLAAAASVTGWIEDSKKESERIRSLVNLMRTVIKQTISDVDIAGSGAVAQSLPHILSLSFLNVSGEELVSHLAREGFTVASGSACIASAIEPSHVLKAMGVLTHGNIRISLLHSVQESEVKKFLALLPGIIEKLRSDSGL</sequence>
<dbReference type="InterPro" id="IPR000192">
    <property type="entry name" value="Aminotrans_V_dom"/>
</dbReference>
<dbReference type="SUPFAM" id="SSF53383">
    <property type="entry name" value="PLP-dependent transferases"/>
    <property type="match status" value="1"/>
</dbReference>
<evidence type="ECO:0000313" key="7">
    <source>
        <dbReference type="Proteomes" id="UP000740727"/>
    </source>
</evidence>
<dbReference type="EMBL" id="RFXN01000001">
    <property type="protein sequence ID" value="NBR93259.1"/>
    <property type="molecule type" value="Genomic_DNA"/>
</dbReference>
<dbReference type="InterPro" id="IPR015424">
    <property type="entry name" value="PyrdxlP-dep_Trfase"/>
</dbReference>
<dbReference type="PANTHER" id="PTHR11601">
    <property type="entry name" value="CYSTEINE DESULFURYLASE FAMILY MEMBER"/>
    <property type="match status" value="1"/>
</dbReference>
<name>A0A965GC52_9PROT</name>
<dbReference type="InterPro" id="IPR015422">
    <property type="entry name" value="PyrdxlP-dep_Trfase_small"/>
</dbReference>
<dbReference type="AlphaFoldDB" id="A0A965GC52"/>
<dbReference type="Proteomes" id="UP000740727">
    <property type="component" value="Unassembled WGS sequence"/>
</dbReference>
<dbReference type="Gene3D" id="3.90.1150.10">
    <property type="entry name" value="Aspartate Aminotransferase, domain 1"/>
    <property type="match status" value="1"/>
</dbReference>
<accession>A0A965GC52</accession>
<reference evidence="6" key="1">
    <citation type="submission" date="2018-10" db="EMBL/GenBank/DDBJ databases">
        <title>Iterative Subtractive Binning of Freshwater Chronoseries Metagenomes Recovers Nearly Complete Genomes from over Four Hundred Novel Species.</title>
        <authorList>
            <person name="Rodriguez-R L.M."/>
            <person name="Tsementzi D."/>
            <person name="Luo C."/>
            <person name="Konstantinidis K.T."/>
        </authorList>
    </citation>
    <scope>NUCLEOTIDE SEQUENCE</scope>
    <source>
        <strain evidence="6">WB5_2A_028</strain>
    </source>
</reference>
<proteinExistence type="inferred from homology"/>
<gene>
    <name evidence="6" type="ORF">EBT44_00070</name>
</gene>
<dbReference type="Gene3D" id="3.40.640.10">
    <property type="entry name" value="Type I PLP-dependent aspartate aminotransferase-like (Major domain)"/>
    <property type="match status" value="1"/>
</dbReference>
<evidence type="ECO:0000256" key="4">
    <source>
        <dbReference type="ARBA" id="ARBA00050776"/>
    </source>
</evidence>
<evidence type="ECO:0000259" key="5">
    <source>
        <dbReference type="Pfam" id="PF00266"/>
    </source>
</evidence>
<dbReference type="GO" id="GO:0008483">
    <property type="term" value="F:transaminase activity"/>
    <property type="evidence" value="ECO:0007669"/>
    <property type="project" value="UniProtKB-KW"/>
</dbReference>
<dbReference type="InterPro" id="IPR015421">
    <property type="entry name" value="PyrdxlP-dep_Trfase_major"/>
</dbReference>
<protein>
    <submittedName>
        <fullName evidence="6">Aminotransferase class V-fold PLP-dependent enzyme</fullName>
    </submittedName>
</protein>